<evidence type="ECO:0000313" key="3">
    <source>
        <dbReference type="Proteomes" id="UP000070054"/>
    </source>
</evidence>
<protein>
    <submittedName>
        <fullName evidence="2">Uncharacterized protein</fullName>
    </submittedName>
</protein>
<keyword evidence="3" id="KW-1185">Reference proteome</keyword>
<dbReference type="AlphaFoldDB" id="A0A135RR62"/>
<feature type="region of interest" description="Disordered" evidence="1">
    <location>
        <begin position="1"/>
        <end position="37"/>
    </location>
</feature>
<dbReference type="OrthoDB" id="3625606at2759"/>
<dbReference type="Proteomes" id="UP000070054">
    <property type="component" value="Unassembled WGS sequence"/>
</dbReference>
<evidence type="ECO:0000256" key="1">
    <source>
        <dbReference type="SAM" id="MobiDB-lite"/>
    </source>
</evidence>
<dbReference type="EMBL" id="JEMN01001831">
    <property type="protein sequence ID" value="KXH25988.1"/>
    <property type="molecule type" value="Genomic_DNA"/>
</dbReference>
<reference evidence="2 3" key="1">
    <citation type="submission" date="2014-02" db="EMBL/GenBank/DDBJ databases">
        <title>The genome sequence of Colletotrichum nymphaeae SA-01.</title>
        <authorList>
            <person name="Baroncelli R."/>
            <person name="Thon M.R."/>
        </authorList>
    </citation>
    <scope>NUCLEOTIDE SEQUENCE [LARGE SCALE GENOMIC DNA]</scope>
    <source>
        <strain evidence="2 3">SA-01</strain>
    </source>
</reference>
<comment type="caution">
    <text evidence="2">The sequence shown here is derived from an EMBL/GenBank/DDBJ whole genome shotgun (WGS) entry which is preliminary data.</text>
</comment>
<gene>
    <name evidence="2" type="ORF">CNYM01_01829</name>
</gene>
<organism evidence="2 3">
    <name type="scientific">Colletotrichum nymphaeae SA-01</name>
    <dbReference type="NCBI Taxonomy" id="1460502"/>
    <lineage>
        <taxon>Eukaryota</taxon>
        <taxon>Fungi</taxon>
        <taxon>Dikarya</taxon>
        <taxon>Ascomycota</taxon>
        <taxon>Pezizomycotina</taxon>
        <taxon>Sordariomycetes</taxon>
        <taxon>Hypocreomycetidae</taxon>
        <taxon>Glomerellales</taxon>
        <taxon>Glomerellaceae</taxon>
        <taxon>Colletotrichum</taxon>
        <taxon>Colletotrichum acutatum species complex</taxon>
    </lineage>
</organism>
<name>A0A135RR62_9PEZI</name>
<evidence type="ECO:0000313" key="2">
    <source>
        <dbReference type="EMBL" id="KXH25988.1"/>
    </source>
</evidence>
<sequence>MFKNSEILRAREQQEEDRKRLKEEVDLRGKQGQDTTKGEQVWYSRRVDDGCLLHWAIITHGQKYELRLPNGSVPKPKDKVPESEKTNSFEPARVYEARVAAWSLKEEMNKLRALKLSTPSKGYHTRDYTVCQIGWTTLTKDEVNTEWAAARSSIPAEDLGYDDCRELLKKFGNIIKTPEGCALDYNWFTESLETPTHRLTEITPDKAVKGFQNSMQNGLWGVAAAGAGAGIVYGAYEAGKQMDPLRSGANVGGSLGPDCCCAGCYCCTCTAGDGSFWEFCTWLPCLALSGSCTC</sequence>
<accession>A0A135RR62</accession>
<proteinExistence type="predicted"/>
<feature type="compositionally biased region" description="Basic and acidic residues" evidence="1">
    <location>
        <begin position="1"/>
        <end position="31"/>
    </location>
</feature>